<evidence type="ECO:0000256" key="4">
    <source>
        <dbReference type="ARBA" id="ARBA00011738"/>
    </source>
</evidence>
<keyword evidence="11 15" id="KW-0819">tRNA processing</keyword>
<gene>
    <name evidence="15" type="primary">trmD</name>
    <name evidence="19" type="ORF">A3J59_05015</name>
</gene>
<evidence type="ECO:0000256" key="12">
    <source>
        <dbReference type="ARBA" id="ARBA00029736"/>
    </source>
</evidence>
<keyword evidence="9 15" id="KW-0808">Transferase</keyword>
<dbReference type="NCBIfam" id="NF000648">
    <property type="entry name" value="PRK00026.1"/>
    <property type="match status" value="1"/>
</dbReference>
<dbReference type="FunFam" id="3.40.1280.10:FF:000001">
    <property type="entry name" value="tRNA (guanine-N(1)-)-methyltransferase"/>
    <property type="match status" value="1"/>
</dbReference>
<evidence type="ECO:0000256" key="14">
    <source>
        <dbReference type="ARBA" id="ARBA00047783"/>
    </source>
</evidence>
<evidence type="ECO:0000256" key="9">
    <source>
        <dbReference type="ARBA" id="ARBA00022679"/>
    </source>
</evidence>
<dbReference type="GO" id="GO:0052906">
    <property type="term" value="F:tRNA (guanine(37)-N1)-methyltransferase activity"/>
    <property type="evidence" value="ECO:0007669"/>
    <property type="project" value="UniProtKB-UniRule"/>
</dbReference>
<proteinExistence type="inferred from homology"/>
<evidence type="ECO:0000256" key="2">
    <source>
        <dbReference type="ARBA" id="ARBA00004496"/>
    </source>
</evidence>
<dbReference type="STRING" id="1797542.A3J59_05015"/>
<dbReference type="InterPro" id="IPR016009">
    <property type="entry name" value="tRNA_MeTrfase_TRMD/TRM10"/>
</dbReference>
<protein>
    <recommendedName>
        <fullName evidence="6 15">tRNA (guanine-N(1)-)-methyltransferase</fullName>
        <ecNumber evidence="5 15">2.1.1.228</ecNumber>
    </recommendedName>
    <alternativeName>
        <fullName evidence="12 15">M1G-methyltransferase</fullName>
    </alternativeName>
    <alternativeName>
        <fullName evidence="13 15">tRNA [GM37] methyltransferase</fullName>
    </alternativeName>
</protein>
<dbReference type="InterPro" id="IPR002649">
    <property type="entry name" value="tRNA_m1G_MeTrfase_TrmD"/>
</dbReference>
<evidence type="ECO:0000259" key="18">
    <source>
        <dbReference type="Pfam" id="PF01746"/>
    </source>
</evidence>
<evidence type="ECO:0000256" key="1">
    <source>
        <dbReference type="ARBA" id="ARBA00002634"/>
    </source>
</evidence>
<dbReference type="Gene3D" id="1.10.1270.20">
    <property type="entry name" value="tRNA(m1g37)methyltransferase, domain 2"/>
    <property type="match status" value="1"/>
</dbReference>
<dbReference type="PIRSF" id="PIRSF000386">
    <property type="entry name" value="tRNA_mtase"/>
    <property type="match status" value="1"/>
</dbReference>
<reference evidence="19 20" key="1">
    <citation type="journal article" date="2016" name="Nat. Commun.">
        <title>Thousands of microbial genomes shed light on interconnected biogeochemical processes in an aquifer system.</title>
        <authorList>
            <person name="Anantharaman K."/>
            <person name="Brown C.T."/>
            <person name="Hug L.A."/>
            <person name="Sharon I."/>
            <person name="Castelle C.J."/>
            <person name="Probst A.J."/>
            <person name="Thomas B.C."/>
            <person name="Singh A."/>
            <person name="Wilkins M.J."/>
            <person name="Karaoz U."/>
            <person name="Brodie E.L."/>
            <person name="Williams K.H."/>
            <person name="Hubbard S.S."/>
            <person name="Banfield J.F."/>
        </authorList>
    </citation>
    <scope>NUCLEOTIDE SEQUENCE [LARGE SCALE GENOMIC DNA]</scope>
</reference>
<evidence type="ECO:0000256" key="5">
    <source>
        <dbReference type="ARBA" id="ARBA00012807"/>
    </source>
</evidence>
<dbReference type="Gene3D" id="3.40.1280.10">
    <property type="match status" value="1"/>
</dbReference>
<evidence type="ECO:0000256" key="6">
    <source>
        <dbReference type="ARBA" id="ARBA00014679"/>
    </source>
</evidence>
<dbReference type="Proteomes" id="UP000177310">
    <property type="component" value="Unassembled WGS sequence"/>
</dbReference>
<organism evidence="19 20">
    <name type="scientific">Candidatus Buchananbacteria bacterium RIFCSPHIGHO2_02_FULL_56_16</name>
    <dbReference type="NCBI Taxonomy" id="1797542"/>
    <lineage>
        <taxon>Bacteria</taxon>
        <taxon>Candidatus Buchananiibacteriota</taxon>
    </lineage>
</organism>
<evidence type="ECO:0000313" key="20">
    <source>
        <dbReference type="Proteomes" id="UP000177310"/>
    </source>
</evidence>
<evidence type="ECO:0000256" key="11">
    <source>
        <dbReference type="ARBA" id="ARBA00022694"/>
    </source>
</evidence>
<evidence type="ECO:0000256" key="15">
    <source>
        <dbReference type="HAMAP-Rule" id="MF_00605"/>
    </source>
</evidence>
<comment type="catalytic activity">
    <reaction evidence="14 15 17">
        <text>guanosine(37) in tRNA + S-adenosyl-L-methionine = N(1)-methylguanosine(37) in tRNA + S-adenosyl-L-homocysteine + H(+)</text>
        <dbReference type="Rhea" id="RHEA:36899"/>
        <dbReference type="Rhea" id="RHEA-COMP:10145"/>
        <dbReference type="Rhea" id="RHEA-COMP:10147"/>
        <dbReference type="ChEBI" id="CHEBI:15378"/>
        <dbReference type="ChEBI" id="CHEBI:57856"/>
        <dbReference type="ChEBI" id="CHEBI:59789"/>
        <dbReference type="ChEBI" id="CHEBI:73542"/>
        <dbReference type="ChEBI" id="CHEBI:74269"/>
        <dbReference type="EC" id="2.1.1.228"/>
    </reaction>
</comment>
<dbReference type="GO" id="GO:0002939">
    <property type="term" value="P:tRNA N1-guanine methylation"/>
    <property type="evidence" value="ECO:0007669"/>
    <property type="project" value="TreeGrafter"/>
</dbReference>
<dbReference type="HAMAP" id="MF_00605">
    <property type="entry name" value="TrmD"/>
    <property type="match status" value="1"/>
</dbReference>
<evidence type="ECO:0000256" key="3">
    <source>
        <dbReference type="ARBA" id="ARBA00007630"/>
    </source>
</evidence>
<feature type="domain" description="tRNA methyltransferase TRMD/TRM10-type" evidence="18">
    <location>
        <begin position="3"/>
        <end position="220"/>
    </location>
</feature>
<dbReference type="InterPro" id="IPR029026">
    <property type="entry name" value="tRNA_m1G_MTases_N"/>
</dbReference>
<name>A0A1G1YE60_9BACT</name>
<comment type="caution">
    <text evidence="15">Lacks conserved residue(s) required for the propagation of feature annotation.</text>
</comment>
<sequence length="221" mass="25149">MIQFDIITLFPRIFDSYFNESILKRAQAKKKIKINIHDLRDVTTDKHRTVDDRPYGGGPGMILLVEPMYKAIKAIKHKSKARVIMLAPEGKLFNQQEAKRLSKYNQLILLCGRYEGFDARVEQFIDEKISIGQYVLAGGELPAMVVTEAVARHVKGVVGHQDALVEETFATGPDYVEYPQYSRPETFKPAGKKALPVPKILLSGNHAKIRQWRQAQSEKKR</sequence>
<dbReference type="SUPFAM" id="SSF75217">
    <property type="entry name" value="alpha/beta knot"/>
    <property type="match status" value="1"/>
</dbReference>
<dbReference type="AlphaFoldDB" id="A0A1G1YE60"/>
<dbReference type="InterPro" id="IPR023148">
    <property type="entry name" value="tRNA_m1G_MeTrfase_C_sf"/>
</dbReference>
<comment type="function">
    <text evidence="1 15 17">Specifically methylates guanosine-37 in various tRNAs.</text>
</comment>
<dbReference type="Pfam" id="PF01746">
    <property type="entry name" value="tRNA_m1G_MT"/>
    <property type="match status" value="1"/>
</dbReference>
<evidence type="ECO:0000256" key="7">
    <source>
        <dbReference type="ARBA" id="ARBA00022490"/>
    </source>
</evidence>
<keyword evidence="10 15" id="KW-0949">S-adenosyl-L-methionine</keyword>
<dbReference type="GO" id="GO:0005829">
    <property type="term" value="C:cytosol"/>
    <property type="evidence" value="ECO:0007669"/>
    <property type="project" value="TreeGrafter"/>
</dbReference>
<dbReference type="InterPro" id="IPR029028">
    <property type="entry name" value="Alpha/beta_knot_MTases"/>
</dbReference>
<comment type="similarity">
    <text evidence="3 15 17">Belongs to the RNA methyltransferase TrmD family.</text>
</comment>
<comment type="caution">
    <text evidence="19">The sequence shown here is derived from an EMBL/GenBank/DDBJ whole genome shotgun (WGS) entry which is preliminary data.</text>
</comment>
<feature type="binding site" evidence="15 16">
    <location>
        <position position="112"/>
    </location>
    <ligand>
        <name>S-adenosyl-L-methionine</name>
        <dbReference type="ChEBI" id="CHEBI:59789"/>
    </ligand>
</feature>
<evidence type="ECO:0000313" key="19">
    <source>
        <dbReference type="EMBL" id="OGY50541.1"/>
    </source>
</evidence>
<dbReference type="EC" id="2.1.1.228" evidence="5 15"/>
<dbReference type="NCBIfam" id="TIGR00088">
    <property type="entry name" value="trmD"/>
    <property type="match status" value="1"/>
</dbReference>
<accession>A0A1G1YE60</accession>
<evidence type="ECO:0000256" key="16">
    <source>
        <dbReference type="PIRSR" id="PIRSR000386-1"/>
    </source>
</evidence>
<dbReference type="CDD" id="cd18080">
    <property type="entry name" value="TrmD-like"/>
    <property type="match status" value="1"/>
</dbReference>
<comment type="subunit">
    <text evidence="4 15 17">Homodimer.</text>
</comment>
<evidence type="ECO:0000256" key="10">
    <source>
        <dbReference type="ARBA" id="ARBA00022691"/>
    </source>
</evidence>
<keyword evidence="7 15" id="KW-0963">Cytoplasm</keyword>
<keyword evidence="8 15" id="KW-0489">Methyltransferase</keyword>
<dbReference type="PANTHER" id="PTHR46417">
    <property type="entry name" value="TRNA (GUANINE-N(1)-)-METHYLTRANSFERASE"/>
    <property type="match status" value="1"/>
</dbReference>
<evidence type="ECO:0000256" key="13">
    <source>
        <dbReference type="ARBA" id="ARBA00033392"/>
    </source>
</evidence>
<comment type="subcellular location">
    <subcellularLocation>
        <location evidence="2 15 17">Cytoplasm</location>
    </subcellularLocation>
</comment>
<dbReference type="PANTHER" id="PTHR46417:SF1">
    <property type="entry name" value="TRNA (GUANINE-N(1)-)-METHYLTRANSFERASE"/>
    <property type="match status" value="1"/>
</dbReference>
<evidence type="ECO:0000256" key="17">
    <source>
        <dbReference type="RuleBase" id="RU003464"/>
    </source>
</evidence>
<dbReference type="EMBL" id="MHIL01000029">
    <property type="protein sequence ID" value="OGY50541.1"/>
    <property type="molecule type" value="Genomic_DNA"/>
</dbReference>
<evidence type="ECO:0000256" key="8">
    <source>
        <dbReference type="ARBA" id="ARBA00022603"/>
    </source>
</evidence>